<organism evidence="1 2">
    <name type="scientific">Pontibacter aydingkolensis</name>
    <dbReference type="NCBI Taxonomy" id="1911536"/>
    <lineage>
        <taxon>Bacteria</taxon>
        <taxon>Pseudomonadati</taxon>
        <taxon>Bacteroidota</taxon>
        <taxon>Cytophagia</taxon>
        <taxon>Cytophagales</taxon>
        <taxon>Hymenobacteraceae</taxon>
        <taxon>Pontibacter</taxon>
    </lineage>
</organism>
<comment type="caution">
    <text evidence="1">The sequence shown here is derived from an EMBL/GenBank/DDBJ whole genome shotgun (WGS) entry which is preliminary data.</text>
</comment>
<dbReference type="Proteomes" id="UP000813018">
    <property type="component" value="Unassembled WGS sequence"/>
</dbReference>
<proteinExistence type="predicted"/>
<name>A0ABS7CZE2_9BACT</name>
<accession>A0ABS7CZE2</accession>
<dbReference type="EMBL" id="JAHYXK010000027">
    <property type="protein sequence ID" value="MBW7469140.1"/>
    <property type="molecule type" value="Genomic_DNA"/>
</dbReference>
<keyword evidence="2" id="KW-1185">Reference proteome</keyword>
<gene>
    <name evidence="1" type="ORF">K0O23_18860</name>
</gene>
<evidence type="ECO:0008006" key="3">
    <source>
        <dbReference type="Google" id="ProtNLM"/>
    </source>
</evidence>
<dbReference type="RefSeq" id="WP_219879011.1">
    <property type="nucleotide sequence ID" value="NZ_JAHYXK010000027.1"/>
</dbReference>
<protein>
    <recommendedName>
        <fullName evidence="3">IrrE N-terminal-like domain-containing protein</fullName>
    </recommendedName>
</protein>
<evidence type="ECO:0000313" key="2">
    <source>
        <dbReference type="Proteomes" id="UP000813018"/>
    </source>
</evidence>
<sequence length="241" mass="28331">MLPKEELVLELVDERNQKLWNEIDQKLNVKLSPSLNDEYSCYSQGQDIIFYIDENNFCKDSFTHEMLHVYLRLHGLFIGAGLKNTIIQSRILSNVFSSGLIEHLGNCFDHIKMLPMYIDMGFNREKFILDYNTHKCTTSEIQLLKREYKKGNRINSKAADFYIGKYFAIKADPNDSFDYTSQLLDLKKIDPLLYGALEATVKHWEMVKVKDRTILDDDYHQVLLNFYTQMKAWLSKSKFLI</sequence>
<evidence type="ECO:0000313" key="1">
    <source>
        <dbReference type="EMBL" id="MBW7469140.1"/>
    </source>
</evidence>
<reference evidence="1 2" key="1">
    <citation type="journal article" date="2016" name="Int. J. Syst. Evol. Microbiol.">
        <title>Pontibacter aydingkolensis sp. nov., isolated from soil of a salt lake.</title>
        <authorList>
            <person name="Osman G."/>
            <person name="Zhang T."/>
            <person name="Lou K."/>
            <person name="Gao Y."/>
            <person name="Chang W."/>
            <person name="Lin Q."/>
            <person name="Yang H.M."/>
            <person name="Huo X.D."/>
            <person name="Wang N."/>
        </authorList>
    </citation>
    <scope>NUCLEOTIDE SEQUENCE [LARGE SCALE GENOMIC DNA]</scope>
    <source>
        <strain evidence="1 2">KACC 19255</strain>
    </source>
</reference>